<dbReference type="eggNOG" id="COG3186">
    <property type="taxonomic scope" value="Bacteria"/>
</dbReference>
<dbReference type="AlphaFoldDB" id="F3KZ72"/>
<dbReference type="Proteomes" id="UP000005615">
    <property type="component" value="Unassembled WGS sequence"/>
</dbReference>
<comment type="caution">
    <text evidence="1">The sequence shown here is derived from an EMBL/GenBank/DDBJ whole genome shotgun (WGS) entry which is preliminary data.</text>
</comment>
<accession>F3KZ72</accession>
<evidence type="ECO:0000313" key="2">
    <source>
        <dbReference type="Proteomes" id="UP000005615"/>
    </source>
</evidence>
<proteinExistence type="predicted"/>
<dbReference type="RefSeq" id="WP_009574708.1">
    <property type="nucleotide sequence ID" value="NZ_AEIG01000011.1"/>
</dbReference>
<sequence>MQHQLSSGLTIESEAIAFSRDADGRAYYVRAEGPTRLLWRGDVIKGHDQSRHPQGFSAPIGVPDSLSAAGTWHAVTDQMLIDSGLVAGNTVQWRYPSGVVFQARYLDSTRLDGVLVLMTFEECSITAPSGDVLYDPSWGQFDLAIAE</sequence>
<protein>
    <submittedName>
        <fullName evidence="1">Phenylalanine-4-hydroxylase-Long</fullName>
    </submittedName>
</protein>
<keyword evidence="2" id="KW-1185">Reference proteome</keyword>
<name>F3KZ72_9GAMM</name>
<reference evidence="1 2" key="1">
    <citation type="journal article" date="2011" name="J. Bacteriol.">
        <title>Genome sequence of strain IMCC3088, a proteorhodopsin-containing marine bacterium belonging to the OM60/NOR5 clade.</title>
        <authorList>
            <person name="Jang Y."/>
            <person name="Oh H.M."/>
            <person name="Kang I."/>
            <person name="Lee K."/>
            <person name="Yang S.J."/>
            <person name="Cho J.C."/>
        </authorList>
    </citation>
    <scope>NUCLEOTIDE SEQUENCE [LARGE SCALE GENOMIC DNA]</scope>
    <source>
        <strain evidence="1 2">IMCC3088</strain>
    </source>
</reference>
<gene>
    <name evidence="1" type="ORF">IMCC3088_183</name>
</gene>
<organism evidence="1 2">
    <name type="scientific">Aequoribacter fuscus</name>
    <dbReference type="NCBI Taxonomy" id="2518989"/>
    <lineage>
        <taxon>Bacteria</taxon>
        <taxon>Pseudomonadati</taxon>
        <taxon>Pseudomonadota</taxon>
        <taxon>Gammaproteobacteria</taxon>
        <taxon>Cellvibrionales</taxon>
        <taxon>Halieaceae</taxon>
        <taxon>Aequoribacter</taxon>
    </lineage>
</organism>
<dbReference type="STRING" id="2518989.IMCC3088_183"/>
<evidence type="ECO:0000313" key="1">
    <source>
        <dbReference type="EMBL" id="EGG30559.1"/>
    </source>
</evidence>
<dbReference type="EMBL" id="AEIG01000011">
    <property type="protein sequence ID" value="EGG30559.1"/>
    <property type="molecule type" value="Genomic_DNA"/>
</dbReference>
<dbReference type="OrthoDB" id="9780502at2"/>